<reference evidence="2" key="1">
    <citation type="submission" date="2023-08" db="EMBL/GenBank/DDBJ databases">
        <authorList>
            <person name="Audoor S."/>
            <person name="Bilcke G."/>
        </authorList>
    </citation>
    <scope>NUCLEOTIDE SEQUENCE</scope>
</reference>
<gene>
    <name evidence="2" type="ORF">CYCCA115_LOCUS5833</name>
</gene>
<protein>
    <submittedName>
        <fullName evidence="2">Uncharacterized protein</fullName>
    </submittedName>
</protein>
<organism evidence="2 3">
    <name type="scientific">Cylindrotheca closterium</name>
    <dbReference type="NCBI Taxonomy" id="2856"/>
    <lineage>
        <taxon>Eukaryota</taxon>
        <taxon>Sar</taxon>
        <taxon>Stramenopiles</taxon>
        <taxon>Ochrophyta</taxon>
        <taxon>Bacillariophyta</taxon>
        <taxon>Bacillariophyceae</taxon>
        <taxon>Bacillariophycidae</taxon>
        <taxon>Bacillariales</taxon>
        <taxon>Bacillariaceae</taxon>
        <taxon>Cylindrotheca</taxon>
    </lineage>
</organism>
<feature type="compositionally biased region" description="Low complexity" evidence="1">
    <location>
        <begin position="253"/>
        <end position="268"/>
    </location>
</feature>
<sequence>MMESLLPHSRRLNVVVNECLDATDYFSRFNNGENRLKLHYECTCSGDLGFKFTLQCELNDYCFLGGGDGTKEQCISRKNTFDFVVNSDTRVIADLTRNTQLTTYHSGFSFDGSFLTVGNNACVVELNFTYNVPTEEAIDTCDNRCHEFFIQNSNRTQDEIEYICPTVTYDNVACKSFRMVSCLSVNDTDEIRYFTMPDCSNVDPCLGTSCQPYPRIDTSPEAFLFRYPECKTSRINNPTASPTMTSLSPVGDNSNVTSSLSPTVSPPKSTSIIPMDSAGFSFGSQNRGIIASCFLSIIVAGTSIY</sequence>
<feature type="region of interest" description="Disordered" evidence="1">
    <location>
        <begin position="237"/>
        <end position="268"/>
    </location>
</feature>
<feature type="compositionally biased region" description="Polar residues" evidence="1">
    <location>
        <begin position="237"/>
        <end position="252"/>
    </location>
</feature>
<keyword evidence="3" id="KW-1185">Reference proteome</keyword>
<dbReference type="Proteomes" id="UP001295423">
    <property type="component" value="Unassembled WGS sequence"/>
</dbReference>
<evidence type="ECO:0000313" key="3">
    <source>
        <dbReference type="Proteomes" id="UP001295423"/>
    </source>
</evidence>
<dbReference type="AlphaFoldDB" id="A0AAD2CMJ5"/>
<evidence type="ECO:0000256" key="1">
    <source>
        <dbReference type="SAM" id="MobiDB-lite"/>
    </source>
</evidence>
<name>A0AAD2CMJ5_9STRA</name>
<accession>A0AAD2CMJ5</accession>
<dbReference type="EMBL" id="CAKOGP040000668">
    <property type="protein sequence ID" value="CAJ1937818.1"/>
    <property type="molecule type" value="Genomic_DNA"/>
</dbReference>
<proteinExistence type="predicted"/>
<evidence type="ECO:0000313" key="2">
    <source>
        <dbReference type="EMBL" id="CAJ1937818.1"/>
    </source>
</evidence>
<comment type="caution">
    <text evidence="2">The sequence shown here is derived from an EMBL/GenBank/DDBJ whole genome shotgun (WGS) entry which is preliminary data.</text>
</comment>